<feature type="compositionally biased region" description="Polar residues" evidence="1">
    <location>
        <begin position="558"/>
        <end position="571"/>
    </location>
</feature>
<reference evidence="2 3" key="1">
    <citation type="submission" date="2017-04" db="EMBL/GenBank/DDBJ databases">
        <title>The complete genome sequence of Streptomyces albolongus YIM 101047, the producer of novel bafilomycins and novel odoriferous sesquiterpenoids.</title>
        <authorList>
            <person name="Yin M."/>
            <person name="Jiang Y."/>
        </authorList>
    </citation>
    <scope>NUCLEOTIDE SEQUENCE [LARGE SCALE GENOMIC DNA]</scope>
    <source>
        <strain evidence="2 3">YIM 101047</strain>
    </source>
</reference>
<evidence type="ECO:0000256" key="1">
    <source>
        <dbReference type="SAM" id="MobiDB-lite"/>
    </source>
</evidence>
<feature type="compositionally biased region" description="Low complexity" evidence="1">
    <location>
        <begin position="1"/>
        <end position="15"/>
    </location>
</feature>
<evidence type="ECO:0008006" key="4">
    <source>
        <dbReference type="Google" id="ProtNLM"/>
    </source>
</evidence>
<evidence type="ECO:0000313" key="2">
    <source>
        <dbReference type="EMBL" id="ARF77296.1"/>
    </source>
</evidence>
<dbReference type="EMBL" id="CP020563">
    <property type="protein sequence ID" value="ARF77296.1"/>
    <property type="molecule type" value="Genomic_DNA"/>
</dbReference>
<protein>
    <recommendedName>
        <fullName evidence="4">Large secreted protein</fullName>
    </recommendedName>
</protein>
<dbReference type="InterPro" id="IPR028994">
    <property type="entry name" value="Integrin_alpha_N"/>
</dbReference>
<dbReference type="SUPFAM" id="SSF69318">
    <property type="entry name" value="Integrin alpha N-terminal domain"/>
    <property type="match status" value="1"/>
</dbReference>
<proteinExistence type="predicted"/>
<sequence>MAAEAKASARATAEGEPVEVTSARTETGEVHAMPDGTMRRTEHTAPVRVKRAGQWRAIDTDLHRSGDRLAPKAAPGEVTFSSGGDTELATFTDKGRSVTLKWPDPLPQPQLEGPTATYPEVLPGVDLAVSAKLDGFGHVLIVKDAQAAAQPRLKTITYGLEADGVKIEKDEASDTLRALTPQGQEVFSTSTPRMWDSSTTGTARRTALAQESDPGVRTADLPLTLSPDALTLTPDQDLLNGDATTYPVYLDPNFNGARQAWTIAYSRHPSTSFWNGTNWNGSYKDQPRVGYEKDTGGKSRAFFRLNSKGLGGVQVLSAQFQITNTYSWSCSGRNTELWLTGAISNKTTWSNQPSWSTKLETKSFAYGYNSSCAARGVDFNAKVAAERAAAGNWADITVGLRSTSETDTYTWKRFNSNPKIIINYNRKPNTPSSLQTSPSTSTDTACNVAPYVTLGNTDVTLRAKVSDPDGGTVKARFHLWPTGKHPNDAADGVMIINRDVQVTSGSMASTVVSKNDLKRYEGFGSSGRFSWKVSAVDAHTSSGFTPTGGGCAFGFDSSRPSSPPGVTSTDFPSGDSGSWGAPARTEGSFTLNSGGVSDVVKYTYGLNTNPPTTVATPAAAGGSVTVRLTPTHTGPHTLYVVSHDRAGNKSDTQAYLFYASSPGTPEKPGDLNGDGHPDLYAVDASGNLRFYPGNGEGRLGTRMDVSTTGEWAGSLITHRGDWTADGYEDLITRRSDGRIWLYPTDGLGRVDEETRQEIGQFASPGEPEYIDPASIDQLVSLGDMGADPDAAKVDFAAVIGDALWYLPGYTGGHLDYGYPIAATGWKNMTLVSPGDLDGDGHTDLIARDTVSGQVWLHRGKPAPDGGTDPASLADPATRTAYATGLPAATHPLMTATGDANGDGVTDLWSTHLVTGSGNLMFHPGRATGGAQPPLLVGPGGWHTIRSIA</sequence>
<feature type="region of interest" description="Disordered" evidence="1">
    <location>
        <begin position="556"/>
        <end position="586"/>
    </location>
</feature>
<dbReference type="Gene3D" id="2.130.10.130">
    <property type="entry name" value="Integrin alpha, N-terminal"/>
    <property type="match status" value="1"/>
</dbReference>
<dbReference type="Proteomes" id="UP000192251">
    <property type="component" value="Chromosome"/>
</dbReference>
<accession>A0ABC8C3F7</accession>
<dbReference type="AlphaFoldDB" id="A0ABC8C3F7"/>
<name>A0ABC8C3F7_9ACTN</name>
<dbReference type="KEGG" id="kab:B7C62_20750"/>
<evidence type="ECO:0000313" key="3">
    <source>
        <dbReference type="Proteomes" id="UP000192251"/>
    </source>
</evidence>
<organism evidence="2 3">
    <name type="scientific">Kitasatospora albolonga</name>
    <dbReference type="NCBI Taxonomy" id="68173"/>
    <lineage>
        <taxon>Bacteria</taxon>
        <taxon>Bacillati</taxon>
        <taxon>Actinomycetota</taxon>
        <taxon>Actinomycetes</taxon>
        <taxon>Kitasatosporales</taxon>
        <taxon>Streptomycetaceae</taxon>
        <taxon>Kitasatospora</taxon>
    </lineage>
</organism>
<feature type="region of interest" description="Disordered" evidence="1">
    <location>
        <begin position="1"/>
        <end position="23"/>
    </location>
</feature>
<keyword evidence="3" id="KW-1185">Reference proteome</keyword>
<gene>
    <name evidence="2" type="ORF">B7C62_20750</name>
</gene>